<keyword evidence="1" id="KW-0328">Glycosyltransferase</keyword>
<name>A0ABQ8IDF6_9ROSI</name>
<dbReference type="SUPFAM" id="SSF53448">
    <property type="entry name" value="Nucleotide-diphospho-sugar transferases"/>
    <property type="match status" value="2"/>
</dbReference>
<dbReference type="PANTHER" id="PTHR11183">
    <property type="entry name" value="GLYCOGENIN SUBFAMILY MEMBER"/>
    <property type="match status" value="1"/>
</dbReference>
<evidence type="ECO:0000313" key="6">
    <source>
        <dbReference type="Proteomes" id="UP000827721"/>
    </source>
</evidence>
<reference evidence="5 6" key="1">
    <citation type="submission" date="2021-02" db="EMBL/GenBank/DDBJ databases">
        <title>Plant Genome Project.</title>
        <authorList>
            <person name="Zhang R.-G."/>
        </authorList>
    </citation>
    <scope>NUCLEOTIDE SEQUENCE [LARGE SCALE GENOMIC DNA]</scope>
    <source>
        <tissue evidence="5">Leaves</tissue>
    </source>
</reference>
<dbReference type="EMBL" id="JAFEMO010000003">
    <property type="protein sequence ID" value="KAH7574615.1"/>
    <property type="molecule type" value="Genomic_DNA"/>
</dbReference>
<comment type="similarity">
    <text evidence="4">Belongs to the glycosyltransferase 8 family.</text>
</comment>
<comment type="caution">
    <text evidence="5">The sequence shown here is derived from an EMBL/GenBank/DDBJ whole genome shotgun (WGS) entry which is preliminary data.</text>
</comment>
<evidence type="ECO:0000256" key="4">
    <source>
        <dbReference type="RuleBase" id="RU362027"/>
    </source>
</evidence>
<evidence type="ECO:0000256" key="2">
    <source>
        <dbReference type="ARBA" id="ARBA00022679"/>
    </source>
</evidence>
<dbReference type="EC" id="2.4.1.-" evidence="4"/>
<dbReference type="InterPro" id="IPR050587">
    <property type="entry name" value="GNT1/Glycosyltrans_8"/>
</dbReference>
<dbReference type="CDD" id="cd02537">
    <property type="entry name" value="GT8_Glycogenin"/>
    <property type="match status" value="1"/>
</dbReference>
<dbReference type="Gene3D" id="3.90.550.10">
    <property type="entry name" value="Spore Coat Polysaccharide Biosynthesis Protein SpsA, Chain A"/>
    <property type="match status" value="2"/>
</dbReference>
<dbReference type="InterPro" id="IPR029044">
    <property type="entry name" value="Nucleotide-diphossugar_trans"/>
</dbReference>
<protein>
    <recommendedName>
        <fullName evidence="4">Hexosyltransferase</fullName>
        <ecNumber evidence="4">2.4.1.-</ecNumber>
    </recommendedName>
</protein>
<keyword evidence="3" id="KW-0464">Manganese</keyword>
<evidence type="ECO:0000256" key="1">
    <source>
        <dbReference type="ARBA" id="ARBA00022676"/>
    </source>
</evidence>
<dbReference type="InterPro" id="IPR002495">
    <property type="entry name" value="Glyco_trans_8"/>
</dbReference>
<dbReference type="Pfam" id="PF01501">
    <property type="entry name" value="Glyco_transf_8"/>
    <property type="match status" value="2"/>
</dbReference>
<evidence type="ECO:0000313" key="5">
    <source>
        <dbReference type="EMBL" id="KAH7574615.1"/>
    </source>
</evidence>
<evidence type="ECO:0000256" key="3">
    <source>
        <dbReference type="ARBA" id="ARBA00023211"/>
    </source>
</evidence>
<keyword evidence="2" id="KW-0808">Transferase</keyword>
<dbReference type="Proteomes" id="UP000827721">
    <property type="component" value="Unassembled WGS sequence"/>
</dbReference>
<sequence length="545" mass="63063">MAPHDTTTTTAIAKTSSLSKAASLPRRAYVTFLAGNGDYVKGVVGLAKGLRKARSKYPLVVAILPDVPEEHRKILVEQGCIVREIEPVYPPENSTQFAMAYYVINYSKLRIWEFVEYSKMIYLDGDIQVFENIDHLFDMPDGYFYAVMDCFCEKTWSHTPQFKIGYCQQCPDKVNWPVDFGPKPALYFNAGMFVYEPSITTYHDLLNTVKVTPPTSFAEQDFLNMYFRDIYRPIPPIYNLVLAMLWRHPENIELEKAKVVHYCAAGSKPWRYTGEEENMQREDIKMLVQKWWDIYNDESLDYKNYSTSAAAAGEAEEPDAVGDEILHPFLAALSEAGVVHFISAPLMIKSMQFVEYSKMVYLDGDIQVYQNIDHLFDLRMDSCMRLRGKPSWVLVLLSCDNHFRALKETPPTPFAEQDFLSMFFKYMYKPIPPIHNLVMAMLCRNRENIELDQVKVVHYCAIGSKPWRHTEKEENMDREDIKMLVKKVYDVYNNESLDYKNCNNDDVSTVDESRTRSKKMQSLLEELPAEERNFQLHVITTPSAA</sequence>
<proteinExistence type="inferred from homology"/>
<organism evidence="5 6">
    <name type="scientific">Xanthoceras sorbifolium</name>
    <dbReference type="NCBI Taxonomy" id="99658"/>
    <lineage>
        <taxon>Eukaryota</taxon>
        <taxon>Viridiplantae</taxon>
        <taxon>Streptophyta</taxon>
        <taxon>Embryophyta</taxon>
        <taxon>Tracheophyta</taxon>
        <taxon>Spermatophyta</taxon>
        <taxon>Magnoliopsida</taxon>
        <taxon>eudicotyledons</taxon>
        <taxon>Gunneridae</taxon>
        <taxon>Pentapetalae</taxon>
        <taxon>rosids</taxon>
        <taxon>malvids</taxon>
        <taxon>Sapindales</taxon>
        <taxon>Sapindaceae</taxon>
        <taxon>Xanthoceroideae</taxon>
        <taxon>Xanthoceras</taxon>
    </lineage>
</organism>
<keyword evidence="6" id="KW-1185">Reference proteome</keyword>
<accession>A0ABQ8IDF6</accession>
<gene>
    <name evidence="5" type="ORF">JRO89_XS03G0321700</name>
</gene>